<evidence type="ECO:0000313" key="11">
    <source>
        <dbReference type="EMBL" id="MBH0779586.1"/>
    </source>
</evidence>
<feature type="binding site" evidence="9">
    <location>
        <position position="43"/>
    </location>
    <ligand>
        <name>ATP</name>
        <dbReference type="ChEBI" id="CHEBI:30616"/>
    </ligand>
</feature>
<dbReference type="SUPFAM" id="SSF56112">
    <property type="entry name" value="Protein kinase-like (PK-like)"/>
    <property type="match status" value="1"/>
</dbReference>
<comment type="catalytic activity">
    <reaction evidence="8">
        <text>L-seryl-[protein] + ATP = O-phospho-L-seryl-[protein] + ADP + H(+)</text>
        <dbReference type="Rhea" id="RHEA:17989"/>
        <dbReference type="Rhea" id="RHEA-COMP:9863"/>
        <dbReference type="Rhea" id="RHEA-COMP:11604"/>
        <dbReference type="ChEBI" id="CHEBI:15378"/>
        <dbReference type="ChEBI" id="CHEBI:29999"/>
        <dbReference type="ChEBI" id="CHEBI:30616"/>
        <dbReference type="ChEBI" id="CHEBI:83421"/>
        <dbReference type="ChEBI" id="CHEBI:456216"/>
        <dbReference type="EC" id="2.7.11.1"/>
    </reaction>
</comment>
<feature type="domain" description="Protein kinase" evidence="10">
    <location>
        <begin position="14"/>
        <end position="283"/>
    </location>
</feature>
<dbReference type="FunFam" id="3.30.200.20:FF:000035">
    <property type="entry name" value="Serine/threonine protein kinase Stk1"/>
    <property type="match status" value="1"/>
</dbReference>
<dbReference type="InterPro" id="IPR000719">
    <property type="entry name" value="Prot_kinase_dom"/>
</dbReference>
<keyword evidence="6 9" id="KW-0067">ATP-binding</keyword>
<evidence type="ECO:0000256" key="3">
    <source>
        <dbReference type="ARBA" id="ARBA00022679"/>
    </source>
</evidence>
<dbReference type="InterPro" id="IPR008271">
    <property type="entry name" value="Ser/Thr_kinase_AS"/>
</dbReference>
<dbReference type="RefSeq" id="WP_196151891.1">
    <property type="nucleotide sequence ID" value="NZ_JADMLG010000011.1"/>
</dbReference>
<dbReference type="Gene3D" id="1.10.510.10">
    <property type="entry name" value="Transferase(Phosphotransferase) domain 1"/>
    <property type="match status" value="1"/>
</dbReference>
<dbReference type="Gene3D" id="3.30.200.20">
    <property type="entry name" value="Phosphorylase Kinase, domain 1"/>
    <property type="match status" value="1"/>
</dbReference>
<evidence type="ECO:0000256" key="6">
    <source>
        <dbReference type="ARBA" id="ARBA00022840"/>
    </source>
</evidence>
<keyword evidence="5 11" id="KW-0418">Kinase</keyword>
<evidence type="ECO:0000256" key="1">
    <source>
        <dbReference type="ARBA" id="ARBA00012513"/>
    </source>
</evidence>
<dbReference type="PROSITE" id="PS00107">
    <property type="entry name" value="PROTEIN_KINASE_ATP"/>
    <property type="match status" value="1"/>
</dbReference>
<evidence type="ECO:0000256" key="2">
    <source>
        <dbReference type="ARBA" id="ARBA00022527"/>
    </source>
</evidence>
<evidence type="ECO:0000256" key="4">
    <source>
        <dbReference type="ARBA" id="ARBA00022741"/>
    </source>
</evidence>
<evidence type="ECO:0000256" key="5">
    <source>
        <dbReference type="ARBA" id="ARBA00022777"/>
    </source>
</evidence>
<dbReference type="AlphaFoldDB" id="A0A931N5M9"/>
<dbReference type="PANTHER" id="PTHR43289">
    <property type="entry name" value="MITOGEN-ACTIVATED PROTEIN KINASE KINASE KINASE 20-RELATED"/>
    <property type="match status" value="1"/>
</dbReference>
<dbReference type="PROSITE" id="PS00108">
    <property type="entry name" value="PROTEIN_KINASE_ST"/>
    <property type="match status" value="1"/>
</dbReference>
<name>A0A931N5M9_9NOCA</name>
<proteinExistence type="predicted"/>
<evidence type="ECO:0000256" key="7">
    <source>
        <dbReference type="ARBA" id="ARBA00047899"/>
    </source>
</evidence>
<reference evidence="11" key="1">
    <citation type="submission" date="2020-11" db="EMBL/GenBank/DDBJ databases">
        <title>Nocardia NEAU-351.nov., a novel actinomycete isolated from the cow dung.</title>
        <authorList>
            <person name="Zhang X."/>
        </authorList>
    </citation>
    <scope>NUCLEOTIDE SEQUENCE</scope>
    <source>
        <strain evidence="11">NEAU-351</strain>
    </source>
</reference>
<dbReference type="GO" id="GO:0005524">
    <property type="term" value="F:ATP binding"/>
    <property type="evidence" value="ECO:0007669"/>
    <property type="project" value="UniProtKB-UniRule"/>
</dbReference>
<dbReference type="InterPro" id="IPR011009">
    <property type="entry name" value="Kinase-like_dom_sf"/>
</dbReference>
<dbReference type="EC" id="2.7.11.1" evidence="1"/>
<dbReference type="CDD" id="cd14014">
    <property type="entry name" value="STKc_PknB_like"/>
    <property type="match status" value="1"/>
</dbReference>
<dbReference type="EMBL" id="JADMLG010000011">
    <property type="protein sequence ID" value="MBH0779586.1"/>
    <property type="molecule type" value="Genomic_DNA"/>
</dbReference>
<evidence type="ECO:0000313" key="12">
    <source>
        <dbReference type="Proteomes" id="UP000655751"/>
    </source>
</evidence>
<dbReference type="Proteomes" id="UP000655751">
    <property type="component" value="Unassembled WGS sequence"/>
</dbReference>
<keyword evidence="4 9" id="KW-0547">Nucleotide-binding</keyword>
<gene>
    <name evidence="11" type="ORF">IT779_25270</name>
</gene>
<keyword evidence="12" id="KW-1185">Reference proteome</keyword>
<keyword evidence="2 11" id="KW-0723">Serine/threonine-protein kinase</keyword>
<evidence type="ECO:0000256" key="8">
    <source>
        <dbReference type="ARBA" id="ARBA00048679"/>
    </source>
</evidence>
<dbReference type="SMART" id="SM00220">
    <property type="entry name" value="S_TKc"/>
    <property type="match status" value="1"/>
</dbReference>
<dbReference type="Pfam" id="PF00069">
    <property type="entry name" value="Pkinase"/>
    <property type="match status" value="1"/>
</dbReference>
<comment type="caution">
    <text evidence="11">The sequence shown here is derived from an EMBL/GenBank/DDBJ whole genome shotgun (WGS) entry which is preliminary data.</text>
</comment>
<protein>
    <recommendedName>
        <fullName evidence="1">non-specific serine/threonine protein kinase</fullName>
        <ecNumber evidence="1">2.7.11.1</ecNumber>
    </recommendedName>
</protein>
<organism evidence="11 12">
    <name type="scientific">Nocardia bovistercoris</name>
    <dbReference type="NCBI Taxonomy" id="2785916"/>
    <lineage>
        <taxon>Bacteria</taxon>
        <taxon>Bacillati</taxon>
        <taxon>Actinomycetota</taxon>
        <taxon>Actinomycetes</taxon>
        <taxon>Mycobacteriales</taxon>
        <taxon>Nocardiaceae</taxon>
        <taxon>Nocardia</taxon>
    </lineage>
</organism>
<dbReference type="InterPro" id="IPR017441">
    <property type="entry name" value="Protein_kinase_ATP_BS"/>
</dbReference>
<evidence type="ECO:0000259" key="10">
    <source>
        <dbReference type="PROSITE" id="PS50011"/>
    </source>
</evidence>
<dbReference type="PROSITE" id="PS50011">
    <property type="entry name" value="PROTEIN_KINASE_DOM"/>
    <property type="match status" value="1"/>
</dbReference>
<accession>A0A931N5M9</accession>
<dbReference type="GO" id="GO:0004674">
    <property type="term" value="F:protein serine/threonine kinase activity"/>
    <property type="evidence" value="ECO:0007669"/>
    <property type="project" value="UniProtKB-KW"/>
</dbReference>
<keyword evidence="3" id="KW-0808">Transferase</keyword>
<dbReference type="PANTHER" id="PTHR43289:SF6">
    <property type="entry name" value="SERINE_THREONINE-PROTEIN KINASE NEKL-3"/>
    <property type="match status" value="1"/>
</dbReference>
<sequence>MGSALVPGRIFAGYRIERLLGAGGMGEVYLAHDRGLPRFVALKVLTRAVGEDEDAHRRFQREADMVARLSHPNIVTVHARGDEDGRPWISMAYVDGADLGAVLARGPMAPERAVRIALAAADALAHAHDVGVLHRDVKPANILLTRGPAERALLTDFGIAKHLEDSVVLTRTNEVYASFQYTAPERLDFGAPVDRRADVYSLGCTFYHMLTGEIPYPGGNAAQLMHGHLHRPAPRPSARNPLVPEAFDAVVARALAKDPEDRYPDCARFAADLEAASSGRAVVAPYRSAPLPAARPTEGYGVYPPTVSGESAADSTGGEVRARGRGPLGLRKPALVVGAVAAVGAGVLGLTAALEHGFPFGDSSVVIPAVEPLVGKWQGVAEQDDAGVLTRYRMTISLRSGPVGTVVGSTLYEVPGGNCSGELTLREEGEDGRAASYYEQIVSGPCIPNGTVAVTAAADDGLTFSYSGVTRAGAPERVTARLDRVG</sequence>
<comment type="catalytic activity">
    <reaction evidence="7">
        <text>L-threonyl-[protein] + ATP = O-phospho-L-threonyl-[protein] + ADP + H(+)</text>
        <dbReference type="Rhea" id="RHEA:46608"/>
        <dbReference type="Rhea" id="RHEA-COMP:11060"/>
        <dbReference type="Rhea" id="RHEA-COMP:11605"/>
        <dbReference type="ChEBI" id="CHEBI:15378"/>
        <dbReference type="ChEBI" id="CHEBI:30013"/>
        <dbReference type="ChEBI" id="CHEBI:30616"/>
        <dbReference type="ChEBI" id="CHEBI:61977"/>
        <dbReference type="ChEBI" id="CHEBI:456216"/>
        <dbReference type="EC" id="2.7.11.1"/>
    </reaction>
</comment>
<evidence type="ECO:0000256" key="9">
    <source>
        <dbReference type="PROSITE-ProRule" id="PRU10141"/>
    </source>
</evidence>